<dbReference type="PANTHER" id="PTHR35333">
    <property type="entry name" value="BETA-LACTAMASE"/>
    <property type="match status" value="1"/>
</dbReference>
<dbReference type="EMBL" id="PEZK01000004">
    <property type="protein sequence ID" value="PIU02434.1"/>
    <property type="molecule type" value="Genomic_DNA"/>
</dbReference>
<gene>
    <name evidence="2" type="ORF">COT66_00160</name>
</gene>
<protein>
    <recommendedName>
        <fullName evidence="1">Beta-lactamase class A catalytic domain-containing protein</fullName>
    </recommendedName>
</protein>
<dbReference type="InterPro" id="IPR000871">
    <property type="entry name" value="Beta-lactam_class-A"/>
</dbReference>
<name>A0A2M6XBI5_9BACT</name>
<evidence type="ECO:0000259" key="1">
    <source>
        <dbReference type="Pfam" id="PF13354"/>
    </source>
</evidence>
<dbReference type="PANTHER" id="PTHR35333:SF3">
    <property type="entry name" value="BETA-LACTAMASE-TYPE TRANSPEPTIDASE FOLD CONTAINING PROTEIN"/>
    <property type="match status" value="1"/>
</dbReference>
<dbReference type="SUPFAM" id="SSF56601">
    <property type="entry name" value="beta-lactamase/transpeptidase-like"/>
    <property type="match status" value="1"/>
</dbReference>
<proteinExistence type="predicted"/>
<dbReference type="InterPro" id="IPR012338">
    <property type="entry name" value="Beta-lactam/transpept-like"/>
</dbReference>
<dbReference type="Gene3D" id="3.40.710.10">
    <property type="entry name" value="DD-peptidase/beta-lactamase superfamily"/>
    <property type="match status" value="1"/>
</dbReference>
<dbReference type="Proteomes" id="UP000231214">
    <property type="component" value="Unassembled WGS sequence"/>
</dbReference>
<feature type="domain" description="Beta-lactamase class A catalytic" evidence="1">
    <location>
        <begin position="73"/>
        <end position="272"/>
    </location>
</feature>
<comment type="caution">
    <text evidence="2">The sequence shown here is derived from an EMBL/GenBank/DDBJ whole genome shotgun (WGS) entry which is preliminary data.</text>
</comment>
<accession>A0A2M6XBI5</accession>
<dbReference type="AlphaFoldDB" id="A0A2M6XBI5"/>
<dbReference type="GO" id="GO:0030655">
    <property type="term" value="P:beta-lactam antibiotic catabolic process"/>
    <property type="evidence" value="ECO:0007669"/>
    <property type="project" value="InterPro"/>
</dbReference>
<dbReference type="GO" id="GO:0008800">
    <property type="term" value="F:beta-lactamase activity"/>
    <property type="evidence" value="ECO:0007669"/>
    <property type="project" value="InterPro"/>
</dbReference>
<dbReference type="InterPro" id="IPR045155">
    <property type="entry name" value="Beta-lactam_cat"/>
</dbReference>
<evidence type="ECO:0000313" key="3">
    <source>
        <dbReference type="Proteomes" id="UP000231214"/>
    </source>
</evidence>
<dbReference type="Pfam" id="PF13354">
    <property type="entry name" value="Beta-lactamase2"/>
    <property type="match status" value="1"/>
</dbReference>
<evidence type="ECO:0000313" key="2">
    <source>
        <dbReference type="EMBL" id="PIU02434.1"/>
    </source>
</evidence>
<sequence length="300" mass="33446">MEKVKQRRAVTLVFGLTLLFSGLVAFKNDWRQFWQRLSEPVVISDLPQEARFDPRPVVDQIKAVTTPLLGVYGVYVENLVSGHQYGLFQKQTFPMASLVKLPVILTLYQEAEADRLNLEDEYPLREADKLGGAGILQSQPAGSVYTYRQLAQLMGHYSDNTAYNVALKVLGLAKVQRTIEQLGMASTALADFETTPADMGLFFRRLYAGKLVNNLHQQEIFEFLTATVFEDRIPAGVPEGVRVVHKVGTEIGNFADAGIVMAPQPFVLVIITQDARESEALTALPEISRLVWEFETTALP</sequence>
<organism evidence="2 3">
    <name type="scientific">Candidatus Shapirobacteria bacterium CG09_land_8_20_14_0_10_49_15</name>
    <dbReference type="NCBI Taxonomy" id="1974482"/>
    <lineage>
        <taxon>Bacteria</taxon>
        <taxon>Candidatus Shapironibacteriota</taxon>
    </lineage>
</organism>
<reference evidence="3" key="1">
    <citation type="submission" date="2017-09" db="EMBL/GenBank/DDBJ databases">
        <title>Depth-based differentiation of microbial function through sediment-hosted aquifers and enrichment of novel symbionts in the deep terrestrial subsurface.</title>
        <authorList>
            <person name="Probst A.J."/>
            <person name="Ladd B."/>
            <person name="Jarett J.K."/>
            <person name="Geller-Mcgrath D.E."/>
            <person name="Sieber C.M.K."/>
            <person name="Emerson J.B."/>
            <person name="Anantharaman K."/>
            <person name="Thomas B.C."/>
            <person name="Malmstrom R."/>
            <person name="Stieglmeier M."/>
            <person name="Klingl A."/>
            <person name="Woyke T."/>
            <person name="Ryan C.M."/>
            <person name="Banfield J.F."/>
        </authorList>
    </citation>
    <scope>NUCLEOTIDE SEQUENCE [LARGE SCALE GENOMIC DNA]</scope>
</reference>
<dbReference type="GO" id="GO:0046677">
    <property type="term" value="P:response to antibiotic"/>
    <property type="evidence" value="ECO:0007669"/>
    <property type="project" value="InterPro"/>
</dbReference>